<evidence type="ECO:0000256" key="12">
    <source>
        <dbReference type="ARBA" id="ARBA00025198"/>
    </source>
</evidence>
<dbReference type="PROSITE" id="PS00605">
    <property type="entry name" value="ATPASE_C"/>
    <property type="match status" value="1"/>
</dbReference>
<evidence type="ECO:0000259" key="14">
    <source>
        <dbReference type="Pfam" id="PF00137"/>
    </source>
</evidence>
<evidence type="ECO:0000256" key="8">
    <source>
        <dbReference type="ARBA" id="ARBA00023065"/>
    </source>
</evidence>
<evidence type="ECO:0000313" key="15">
    <source>
        <dbReference type="EMBL" id="MBS2096935.1"/>
    </source>
</evidence>
<evidence type="ECO:0000256" key="7">
    <source>
        <dbReference type="ARBA" id="ARBA00022989"/>
    </source>
</evidence>
<comment type="function">
    <text evidence="13">Key component of the F(0) channel; it plays a direct role in translocation across the membrane. A homomeric c-ring of between 10-14 subunits forms the central stalk rotor element with the F(1) delta and epsilon subunits.</text>
</comment>
<keyword evidence="10 13" id="KW-0472">Membrane</keyword>
<evidence type="ECO:0000256" key="13">
    <source>
        <dbReference type="HAMAP-Rule" id="MF_01396"/>
    </source>
</evidence>
<dbReference type="EMBL" id="JAGUCO010000001">
    <property type="protein sequence ID" value="MBS2096935.1"/>
    <property type="molecule type" value="Genomic_DNA"/>
</dbReference>
<proteinExistence type="inferred from homology"/>
<dbReference type="InterPro" id="IPR000454">
    <property type="entry name" value="ATP_synth_F0_csu"/>
</dbReference>
<keyword evidence="16" id="KW-1185">Reference proteome</keyword>
<evidence type="ECO:0000256" key="6">
    <source>
        <dbReference type="ARBA" id="ARBA00022781"/>
    </source>
</evidence>
<comment type="function">
    <text evidence="12 13">F(1)F(0) ATP synthase produces ATP from ADP in the presence of a proton or sodium gradient. F-type ATPases consist of two structural domains, F(1) containing the extramembraneous catalytic core and F(0) containing the membrane proton channel, linked together by a central stalk and a peripheral stalk. During catalysis, ATP synthesis in the catalytic domain of F(1) is coupled via a rotary mechanism of the central stalk subunits to proton translocation.</text>
</comment>
<feature type="site" description="Reversibly protonated during proton transport" evidence="13">
    <location>
        <position position="55"/>
    </location>
</feature>
<dbReference type="RefSeq" id="WP_212212561.1">
    <property type="nucleotide sequence ID" value="NZ_JAGUCO010000001.1"/>
</dbReference>
<dbReference type="InterPro" id="IPR005953">
    <property type="entry name" value="ATP_synth_csu_bac/chlpt"/>
</dbReference>
<dbReference type="Pfam" id="PF00137">
    <property type="entry name" value="ATP-synt_C"/>
    <property type="match status" value="1"/>
</dbReference>
<dbReference type="InterPro" id="IPR020537">
    <property type="entry name" value="ATP_synth_F0_csu_DDCD_BS"/>
</dbReference>
<keyword evidence="4 13" id="KW-0138">CF(0)</keyword>
<feature type="domain" description="V-ATPase proteolipid subunit C-like" evidence="14">
    <location>
        <begin position="8"/>
        <end position="67"/>
    </location>
</feature>
<dbReference type="CDD" id="cd18121">
    <property type="entry name" value="ATP-synt_Fo_c"/>
    <property type="match status" value="1"/>
</dbReference>
<keyword evidence="7 13" id="KW-1133">Transmembrane helix</keyword>
<evidence type="ECO:0000256" key="9">
    <source>
        <dbReference type="ARBA" id="ARBA00023121"/>
    </source>
</evidence>
<keyword evidence="3 13" id="KW-0813">Transport</keyword>
<dbReference type="Gene3D" id="1.20.20.10">
    <property type="entry name" value="F1F0 ATP synthase subunit C"/>
    <property type="match status" value="1"/>
</dbReference>
<gene>
    <name evidence="13 15" type="primary">atpE</name>
    <name evidence="15" type="ORF">KEM10_01515</name>
</gene>
<protein>
    <recommendedName>
        <fullName evidence="13">ATP synthase subunit c</fullName>
    </recommendedName>
    <alternativeName>
        <fullName evidence="13">ATP synthase F(0) sector subunit c</fullName>
    </alternativeName>
    <alternativeName>
        <fullName evidence="13">F-type ATPase subunit c</fullName>
        <shortName evidence="13">F-ATPase subunit c</shortName>
    </alternativeName>
    <alternativeName>
        <fullName evidence="13">Lipid-binding protein</fullName>
    </alternativeName>
</protein>
<comment type="subcellular location">
    <subcellularLocation>
        <location evidence="13">Cell membrane</location>
        <topology evidence="13">Multi-pass membrane protein</topology>
    </subcellularLocation>
    <subcellularLocation>
        <location evidence="1">Membrane</location>
        <topology evidence="1">Multi-pass membrane protein</topology>
    </subcellularLocation>
</comment>
<keyword evidence="6 13" id="KW-0375">Hydrogen ion transport</keyword>
<name>A0ABS5JQ21_9BACT</name>
<feature type="transmembrane region" description="Helical" evidence="13">
    <location>
        <begin position="6"/>
        <end position="26"/>
    </location>
</feature>
<evidence type="ECO:0000256" key="2">
    <source>
        <dbReference type="ARBA" id="ARBA00006704"/>
    </source>
</evidence>
<dbReference type="SUPFAM" id="SSF81333">
    <property type="entry name" value="F1F0 ATP synthase subunit C"/>
    <property type="match status" value="1"/>
</dbReference>
<keyword evidence="13" id="KW-1003">Cell membrane</keyword>
<feature type="transmembrane region" description="Helical" evidence="13">
    <location>
        <begin position="46"/>
        <end position="67"/>
    </location>
</feature>
<dbReference type="NCBIfam" id="TIGR01260">
    <property type="entry name" value="ATP_synt_c"/>
    <property type="match status" value="1"/>
</dbReference>
<evidence type="ECO:0000313" key="16">
    <source>
        <dbReference type="Proteomes" id="UP000708576"/>
    </source>
</evidence>
<dbReference type="InterPro" id="IPR038662">
    <property type="entry name" value="ATP_synth_F0_csu_sf"/>
</dbReference>
<dbReference type="HAMAP" id="MF_01396">
    <property type="entry name" value="ATP_synth_c_bact"/>
    <property type="match status" value="1"/>
</dbReference>
<comment type="similarity">
    <text evidence="2 13">Belongs to the ATPase C chain family.</text>
</comment>
<evidence type="ECO:0000256" key="3">
    <source>
        <dbReference type="ARBA" id="ARBA00022448"/>
    </source>
</evidence>
<dbReference type="InterPro" id="IPR035921">
    <property type="entry name" value="F/V-ATP_Csub_sf"/>
</dbReference>
<sequence length="69" mass="6987">MEGLSLTAIGLGLIIIGAAYGISRLASSALESMARQPEISSKIQTAMIIAAALIEGVALFAIVVALMKG</sequence>
<accession>A0ABS5JQ21</accession>
<dbReference type="PRINTS" id="PR00124">
    <property type="entry name" value="ATPASEC"/>
</dbReference>
<reference evidence="15 16" key="1">
    <citation type="journal article" date="2015" name="Int. J. Syst. Evol. Microbiol.">
        <title>Carboxylicivirga linearis sp. nov., isolated from a sea cucumber culture pond.</title>
        <authorList>
            <person name="Wang F.Q."/>
            <person name="Zhou Y.X."/>
            <person name="Lin X.Z."/>
            <person name="Chen G.J."/>
            <person name="Du Z.J."/>
        </authorList>
    </citation>
    <scope>NUCLEOTIDE SEQUENCE [LARGE SCALE GENOMIC DNA]</scope>
    <source>
        <strain evidence="15 16">FB218</strain>
    </source>
</reference>
<organism evidence="15 16">
    <name type="scientific">Carboxylicivirga linearis</name>
    <dbReference type="NCBI Taxonomy" id="1628157"/>
    <lineage>
        <taxon>Bacteria</taxon>
        <taxon>Pseudomonadati</taxon>
        <taxon>Bacteroidota</taxon>
        <taxon>Bacteroidia</taxon>
        <taxon>Marinilabiliales</taxon>
        <taxon>Marinilabiliaceae</taxon>
        <taxon>Carboxylicivirga</taxon>
    </lineage>
</organism>
<evidence type="ECO:0000256" key="1">
    <source>
        <dbReference type="ARBA" id="ARBA00004141"/>
    </source>
</evidence>
<evidence type="ECO:0000256" key="5">
    <source>
        <dbReference type="ARBA" id="ARBA00022692"/>
    </source>
</evidence>
<evidence type="ECO:0000256" key="10">
    <source>
        <dbReference type="ARBA" id="ARBA00023136"/>
    </source>
</evidence>
<keyword evidence="5 13" id="KW-0812">Transmembrane</keyword>
<evidence type="ECO:0000256" key="4">
    <source>
        <dbReference type="ARBA" id="ARBA00022547"/>
    </source>
</evidence>
<dbReference type="Proteomes" id="UP000708576">
    <property type="component" value="Unassembled WGS sequence"/>
</dbReference>
<keyword evidence="11 13" id="KW-0066">ATP synthesis</keyword>
<comment type="caution">
    <text evidence="15">The sequence shown here is derived from an EMBL/GenBank/DDBJ whole genome shotgun (WGS) entry which is preliminary data.</text>
</comment>
<keyword evidence="9 13" id="KW-0446">Lipid-binding</keyword>
<keyword evidence="8 13" id="KW-0406">Ion transport</keyword>
<evidence type="ECO:0000256" key="11">
    <source>
        <dbReference type="ARBA" id="ARBA00023310"/>
    </source>
</evidence>
<dbReference type="InterPro" id="IPR002379">
    <property type="entry name" value="ATPase_proteolipid_c-like_dom"/>
</dbReference>